<evidence type="ECO:0000313" key="3">
    <source>
        <dbReference type="Proteomes" id="UP000574390"/>
    </source>
</evidence>
<proteinExistence type="predicted"/>
<dbReference type="EMBL" id="JABANM010033793">
    <property type="protein sequence ID" value="KAF4700684.1"/>
    <property type="molecule type" value="Genomic_DNA"/>
</dbReference>
<accession>A0A7J6PWT2</accession>
<feature type="compositionally biased region" description="Polar residues" evidence="1">
    <location>
        <begin position="48"/>
        <end position="62"/>
    </location>
</feature>
<dbReference type="AlphaFoldDB" id="A0A7J6PWT2"/>
<comment type="caution">
    <text evidence="2">The sequence shown here is derived from an EMBL/GenBank/DDBJ whole genome shotgun (WGS) entry which is preliminary data.</text>
</comment>
<feature type="region of interest" description="Disordered" evidence="1">
    <location>
        <begin position="48"/>
        <end position="67"/>
    </location>
</feature>
<protein>
    <submittedName>
        <fullName evidence="2">Uncharacterized protein</fullName>
    </submittedName>
</protein>
<dbReference type="Proteomes" id="UP000574390">
    <property type="component" value="Unassembled WGS sequence"/>
</dbReference>
<reference evidence="2 3" key="1">
    <citation type="submission" date="2020-04" db="EMBL/GenBank/DDBJ databases">
        <title>Perkinsus olseni comparative genomics.</title>
        <authorList>
            <person name="Bogema D.R."/>
        </authorList>
    </citation>
    <scope>NUCLEOTIDE SEQUENCE [LARGE SCALE GENOMIC DNA]</scope>
    <source>
        <strain evidence="2">ATCC PRA-205</strain>
    </source>
</reference>
<feature type="non-terminal residue" evidence="2">
    <location>
        <position position="1"/>
    </location>
</feature>
<name>A0A7J6PWT2_PEROL</name>
<sequence>VNSQAKQKANIKRGVLHGSAMRPKVEDDTFAETRVSQYEESGAIRYQSTRLASDKNPSTGSTFGALDSVTPSVGGSVGHLSEESKRDVLARLDYAMDSREFLLDYHRDSSAIMSEDTVLIIERLHDDLVRYNEAHPSLPLDATVAKTTVVDFFQNKGSHSRHFDPKAFSVIEYWNLYQSRDKIAEYIYLTTAILPTMAPESAMRALNCLCVCRKPVRQLVPARNSVLSLYFASPDFDPDFDPTATLVFAICPNMFPKGTSLRNPTWDNFTSILVSRNHIDSSA</sequence>
<evidence type="ECO:0000256" key="1">
    <source>
        <dbReference type="SAM" id="MobiDB-lite"/>
    </source>
</evidence>
<organism evidence="2 3">
    <name type="scientific">Perkinsus olseni</name>
    <name type="common">Perkinsus atlanticus</name>
    <dbReference type="NCBI Taxonomy" id="32597"/>
    <lineage>
        <taxon>Eukaryota</taxon>
        <taxon>Sar</taxon>
        <taxon>Alveolata</taxon>
        <taxon>Perkinsozoa</taxon>
        <taxon>Perkinsea</taxon>
        <taxon>Perkinsida</taxon>
        <taxon>Perkinsidae</taxon>
        <taxon>Perkinsus</taxon>
    </lineage>
</organism>
<gene>
    <name evidence="2" type="ORF">FOZ62_006334</name>
</gene>
<evidence type="ECO:0000313" key="2">
    <source>
        <dbReference type="EMBL" id="KAF4700684.1"/>
    </source>
</evidence>